<dbReference type="Proteomes" id="UP000887565">
    <property type="component" value="Unplaced"/>
</dbReference>
<name>A0A915IWZ2_ROMCU</name>
<proteinExistence type="predicted"/>
<organism evidence="1 2">
    <name type="scientific">Romanomermis culicivorax</name>
    <name type="common">Nematode worm</name>
    <dbReference type="NCBI Taxonomy" id="13658"/>
    <lineage>
        <taxon>Eukaryota</taxon>
        <taxon>Metazoa</taxon>
        <taxon>Ecdysozoa</taxon>
        <taxon>Nematoda</taxon>
        <taxon>Enoplea</taxon>
        <taxon>Dorylaimia</taxon>
        <taxon>Mermithida</taxon>
        <taxon>Mermithoidea</taxon>
        <taxon>Mermithidae</taxon>
        <taxon>Romanomermis</taxon>
    </lineage>
</organism>
<evidence type="ECO:0000313" key="2">
    <source>
        <dbReference type="WBParaSite" id="nRc.2.0.1.t18348-RA"/>
    </source>
</evidence>
<accession>A0A915IWZ2</accession>
<dbReference type="WBParaSite" id="nRc.2.0.1.t18348-RA">
    <property type="protein sequence ID" value="nRc.2.0.1.t18348-RA"/>
    <property type="gene ID" value="nRc.2.0.1.g18348"/>
</dbReference>
<sequence>MYGGLSILEAVPRCTLRFSSVKDLGGASSEDTVTRGSKERFFVEGMGDLDLLFEFEGEDEEEEDDDV</sequence>
<dbReference type="AlphaFoldDB" id="A0A915IWZ2"/>
<evidence type="ECO:0000313" key="1">
    <source>
        <dbReference type="Proteomes" id="UP000887565"/>
    </source>
</evidence>
<reference evidence="2" key="1">
    <citation type="submission" date="2022-11" db="UniProtKB">
        <authorList>
            <consortium name="WormBaseParasite"/>
        </authorList>
    </citation>
    <scope>IDENTIFICATION</scope>
</reference>
<keyword evidence="1" id="KW-1185">Reference proteome</keyword>
<protein>
    <submittedName>
        <fullName evidence="2">Uncharacterized protein</fullName>
    </submittedName>
</protein>